<evidence type="ECO:0000256" key="6">
    <source>
        <dbReference type="ARBA" id="ARBA00022449"/>
    </source>
</evidence>
<comment type="subcellular location">
    <subcellularLocation>
        <location evidence="2">Cell membrane</location>
        <topology evidence="2">Multi-pass membrane protein</topology>
    </subcellularLocation>
</comment>
<feature type="transmembrane region" description="Helical" evidence="13">
    <location>
        <begin position="12"/>
        <end position="30"/>
    </location>
</feature>
<dbReference type="GO" id="GO:0042910">
    <property type="term" value="F:xenobiotic transmembrane transporter activity"/>
    <property type="evidence" value="ECO:0007669"/>
    <property type="project" value="InterPro"/>
</dbReference>
<feature type="transmembrane region" description="Helical" evidence="13">
    <location>
        <begin position="229"/>
        <end position="257"/>
    </location>
</feature>
<evidence type="ECO:0000256" key="2">
    <source>
        <dbReference type="ARBA" id="ARBA00004651"/>
    </source>
</evidence>
<dbReference type="Pfam" id="PF01554">
    <property type="entry name" value="MatE"/>
    <property type="match status" value="2"/>
</dbReference>
<evidence type="ECO:0000256" key="5">
    <source>
        <dbReference type="ARBA" id="ARBA00022448"/>
    </source>
</evidence>
<dbReference type="InterPro" id="IPR002528">
    <property type="entry name" value="MATE_fam"/>
</dbReference>
<keyword evidence="9 13" id="KW-1133">Transmembrane helix</keyword>
<feature type="transmembrane region" description="Helical" evidence="13">
    <location>
        <begin position="383"/>
        <end position="404"/>
    </location>
</feature>
<evidence type="ECO:0000256" key="12">
    <source>
        <dbReference type="ARBA" id="ARBA00031636"/>
    </source>
</evidence>
<dbReference type="PANTHER" id="PTHR43298:SF2">
    <property type="entry name" value="FMN_FAD EXPORTER YEEO-RELATED"/>
    <property type="match status" value="1"/>
</dbReference>
<evidence type="ECO:0000256" key="3">
    <source>
        <dbReference type="ARBA" id="ARBA00010199"/>
    </source>
</evidence>
<evidence type="ECO:0000256" key="4">
    <source>
        <dbReference type="ARBA" id="ARBA00020268"/>
    </source>
</evidence>
<keyword evidence="8 13" id="KW-0812">Transmembrane</keyword>
<dbReference type="InterPro" id="IPR050222">
    <property type="entry name" value="MATE_MdtK"/>
</dbReference>
<dbReference type="PIRSF" id="PIRSF006603">
    <property type="entry name" value="DinF"/>
    <property type="match status" value="1"/>
</dbReference>
<dbReference type="GO" id="GO:0005886">
    <property type="term" value="C:plasma membrane"/>
    <property type="evidence" value="ECO:0007669"/>
    <property type="project" value="UniProtKB-SubCell"/>
</dbReference>
<evidence type="ECO:0000313" key="15">
    <source>
        <dbReference type="Proteomes" id="UP000595897"/>
    </source>
</evidence>
<feature type="transmembrane region" description="Helical" evidence="13">
    <location>
        <begin position="190"/>
        <end position="209"/>
    </location>
</feature>
<keyword evidence="10" id="KW-0406">Ion transport</keyword>
<feature type="transmembrane region" description="Helical" evidence="13">
    <location>
        <begin position="84"/>
        <end position="109"/>
    </location>
</feature>
<evidence type="ECO:0000256" key="11">
    <source>
        <dbReference type="ARBA" id="ARBA00023136"/>
    </source>
</evidence>
<keyword evidence="15" id="KW-1185">Reference proteome</keyword>
<organism evidence="14 15">
    <name type="scientific">Anaeromicropila herbilytica</name>
    <dbReference type="NCBI Taxonomy" id="2785025"/>
    <lineage>
        <taxon>Bacteria</taxon>
        <taxon>Bacillati</taxon>
        <taxon>Bacillota</taxon>
        <taxon>Clostridia</taxon>
        <taxon>Lachnospirales</taxon>
        <taxon>Lachnospiraceae</taxon>
        <taxon>Anaeromicropila</taxon>
    </lineage>
</organism>
<dbReference type="PANTHER" id="PTHR43298">
    <property type="entry name" value="MULTIDRUG RESISTANCE PROTEIN NORM-RELATED"/>
    <property type="match status" value="1"/>
</dbReference>
<dbReference type="InterPro" id="IPR048279">
    <property type="entry name" value="MdtK-like"/>
</dbReference>
<keyword evidence="6" id="KW-0050">Antiport</keyword>
<gene>
    <name evidence="14" type="ORF">bsdtb5_30310</name>
</gene>
<keyword evidence="7" id="KW-1003">Cell membrane</keyword>
<keyword evidence="5" id="KW-0813">Transport</keyword>
<evidence type="ECO:0000256" key="13">
    <source>
        <dbReference type="SAM" id="Phobius"/>
    </source>
</evidence>
<comment type="function">
    <text evidence="1">Multidrug efflux pump.</text>
</comment>
<feature type="transmembrane region" description="Helical" evidence="13">
    <location>
        <begin position="357"/>
        <end position="376"/>
    </location>
</feature>
<dbReference type="EMBL" id="AP024169">
    <property type="protein sequence ID" value="BCN31736.1"/>
    <property type="molecule type" value="Genomic_DNA"/>
</dbReference>
<dbReference type="AlphaFoldDB" id="A0A7R7EMR9"/>
<dbReference type="CDD" id="cd13138">
    <property type="entry name" value="MATE_yoeA_like"/>
    <property type="match status" value="1"/>
</dbReference>
<evidence type="ECO:0000256" key="1">
    <source>
        <dbReference type="ARBA" id="ARBA00003408"/>
    </source>
</evidence>
<reference evidence="14 15" key="1">
    <citation type="submission" date="2020-11" db="EMBL/GenBank/DDBJ databases">
        <title>Draft genome sequencing of a Lachnospiraceae strain isolated from anoxic soil subjected to BSD treatment.</title>
        <authorList>
            <person name="Uek A."/>
            <person name="Tonouchi A."/>
        </authorList>
    </citation>
    <scope>NUCLEOTIDE SEQUENCE [LARGE SCALE GENOMIC DNA]</scope>
    <source>
        <strain evidence="14 15">TB5</strain>
    </source>
</reference>
<feature type="transmembrane region" description="Helical" evidence="13">
    <location>
        <begin position="277"/>
        <end position="299"/>
    </location>
</feature>
<evidence type="ECO:0000256" key="8">
    <source>
        <dbReference type="ARBA" id="ARBA00022692"/>
    </source>
</evidence>
<feature type="transmembrane region" description="Helical" evidence="13">
    <location>
        <begin position="410"/>
        <end position="429"/>
    </location>
</feature>
<accession>A0A7R7EMR9</accession>
<feature type="transmembrane region" description="Helical" evidence="13">
    <location>
        <begin position="311"/>
        <end position="337"/>
    </location>
</feature>
<comment type="similarity">
    <text evidence="3">Belongs to the multi antimicrobial extrusion (MATE) (TC 2.A.66.1) family.</text>
</comment>
<sequence>MTEGKISKKIVLFAMPIFLGNLFQQLYNIVDSLVVGNVLGKDALAAVSSSGSLIFLIVGFINGIFVGAGVVIARYYGAKDMEELSVAVHTTIAFGFIAGILVTIAGMGFTPWMLKMMGTPDDVFHNSVLYFRLYFAGGIGIVMYNTCMGIFQAVGDSRHPLYYLIISSVVNVILEILFVAVLGLGIGGSAIATVIAQFVSAFLGFYKLLKVDGVHRVYIKKIRINRKMLIRLLKMGIPTGVQNSVIAFANVIVQANINNFGSVAMAGCGSYSKLEGFAFLPITSFSVALTTFIGQNLGAKQYDRAKKGARFGIVTGVMLAESVGILLWILAPILIRFFNSQPNVIEFGVMQARIEALFYFLLALSHCLAGILRGAGKSTIPMIVMLVCWCVIRISYITIMVNVIPDIRVVFWAYPLTWCLSSIAFLIYYKKADWIHSFVGKAQLSAN</sequence>
<dbReference type="Proteomes" id="UP000595897">
    <property type="component" value="Chromosome"/>
</dbReference>
<evidence type="ECO:0000256" key="7">
    <source>
        <dbReference type="ARBA" id="ARBA00022475"/>
    </source>
</evidence>
<feature type="transmembrane region" description="Helical" evidence="13">
    <location>
        <begin position="129"/>
        <end position="154"/>
    </location>
</feature>
<evidence type="ECO:0000256" key="9">
    <source>
        <dbReference type="ARBA" id="ARBA00022989"/>
    </source>
</evidence>
<dbReference type="KEGG" id="ahb:bsdtb5_30310"/>
<evidence type="ECO:0000313" key="14">
    <source>
        <dbReference type="EMBL" id="BCN31736.1"/>
    </source>
</evidence>
<name>A0A7R7EMR9_9FIRM</name>
<feature type="transmembrane region" description="Helical" evidence="13">
    <location>
        <begin position="161"/>
        <end position="184"/>
    </location>
</feature>
<dbReference type="NCBIfam" id="TIGR00797">
    <property type="entry name" value="matE"/>
    <property type="match status" value="1"/>
</dbReference>
<dbReference type="GO" id="GO:0015297">
    <property type="term" value="F:antiporter activity"/>
    <property type="evidence" value="ECO:0007669"/>
    <property type="project" value="UniProtKB-KW"/>
</dbReference>
<dbReference type="GO" id="GO:0006811">
    <property type="term" value="P:monoatomic ion transport"/>
    <property type="evidence" value="ECO:0007669"/>
    <property type="project" value="UniProtKB-KW"/>
</dbReference>
<evidence type="ECO:0000256" key="10">
    <source>
        <dbReference type="ARBA" id="ARBA00023065"/>
    </source>
</evidence>
<feature type="transmembrane region" description="Helical" evidence="13">
    <location>
        <begin position="50"/>
        <end position="72"/>
    </location>
</feature>
<keyword evidence="11 13" id="KW-0472">Membrane</keyword>
<proteinExistence type="inferred from homology"/>
<protein>
    <recommendedName>
        <fullName evidence="4">Probable multidrug resistance protein NorM</fullName>
    </recommendedName>
    <alternativeName>
        <fullName evidence="12">Multidrug-efflux transporter</fullName>
    </alternativeName>
</protein>